<name>A0A1G9DPJ0_9ACTN</name>
<protein>
    <submittedName>
        <fullName evidence="2">Uncharacterized protein</fullName>
    </submittedName>
</protein>
<proteinExistence type="predicted"/>
<reference evidence="3" key="1">
    <citation type="submission" date="2016-10" db="EMBL/GenBank/DDBJ databases">
        <authorList>
            <person name="Varghese N."/>
            <person name="Submissions S."/>
        </authorList>
    </citation>
    <scope>NUCLEOTIDE SEQUENCE [LARGE SCALE GENOMIC DNA]</scope>
    <source>
        <strain evidence="3">CGMCC 4.3147</strain>
    </source>
</reference>
<dbReference type="Proteomes" id="UP000198662">
    <property type="component" value="Unassembled WGS sequence"/>
</dbReference>
<feature type="compositionally biased region" description="Basic and acidic residues" evidence="1">
    <location>
        <begin position="172"/>
        <end position="184"/>
    </location>
</feature>
<gene>
    <name evidence="2" type="ORF">SAMN05216298_1022</name>
</gene>
<feature type="compositionally biased region" description="Low complexity" evidence="1">
    <location>
        <begin position="142"/>
        <end position="156"/>
    </location>
</feature>
<dbReference type="EMBL" id="FNGF01000001">
    <property type="protein sequence ID" value="SDK65793.1"/>
    <property type="molecule type" value="Genomic_DNA"/>
</dbReference>
<organism evidence="2 3">
    <name type="scientific">Glycomyces sambucus</name>
    <dbReference type="NCBI Taxonomy" id="380244"/>
    <lineage>
        <taxon>Bacteria</taxon>
        <taxon>Bacillati</taxon>
        <taxon>Actinomycetota</taxon>
        <taxon>Actinomycetes</taxon>
        <taxon>Glycomycetales</taxon>
        <taxon>Glycomycetaceae</taxon>
        <taxon>Glycomyces</taxon>
    </lineage>
</organism>
<keyword evidence="3" id="KW-1185">Reference proteome</keyword>
<feature type="region of interest" description="Disordered" evidence="1">
    <location>
        <begin position="142"/>
        <end position="197"/>
    </location>
</feature>
<evidence type="ECO:0000256" key="1">
    <source>
        <dbReference type="SAM" id="MobiDB-lite"/>
    </source>
</evidence>
<evidence type="ECO:0000313" key="3">
    <source>
        <dbReference type="Proteomes" id="UP000198662"/>
    </source>
</evidence>
<dbReference type="AlphaFoldDB" id="A0A1G9DPJ0"/>
<evidence type="ECO:0000313" key="2">
    <source>
        <dbReference type="EMBL" id="SDK65793.1"/>
    </source>
</evidence>
<sequence length="197" mass="21051">MPVAYADPLEEEEIGEIPHLADFTYRKTLADVDFDGVPVAGLDADFYRRPVAGRLLSVGVYRFAGAETHRAWGWVGEEHCSWHAYRDPATGGFDGPFAGCPLLRVLREGDRVRGFELGSGRRARRYLVIADPVVSGAVTARPAGAAPAGPGSIAFGDPGLRLGALQTGGPSRVDDRRGRDREPGEQAAAGEQGRGPR</sequence>
<accession>A0A1G9DPJ0</accession>